<proteinExistence type="predicted"/>
<dbReference type="InterPro" id="IPR011989">
    <property type="entry name" value="ARM-like"/>
</dbReference>
<evidence type="ECO:0008006" key="4">
    <source>
        <dbReference type="Google" id="ProtNLM"/>
    </source>
</evidence>
<dbReference type="RefSeq" id="XP_028880796.1">
    <property type="nucleotide sequence ID" value="XM_029027919.1"/>
</dbReference>
<dbReference type="EMBL" id="NBCO01000026">
    <property type="protein sequence ID" value="ORC86730.1"/>
    <property type="molecule type" value="Genomic_DNA"/>
</dbReference>
<accession>A0A1X0NRJ5</accession>
<sequence>MQWSSEEHNALLQFLSNVTSSDPAVQAENISQLHRLQTWSAAPYAILDVLCHEHYPLSTRQAAVLILKQLLQLNPEFVHTLDVGAVESSLLGALADPIPAVRVGASLVVAAIVSEGGLLSKWPMLLNTLHQRSCNIVVQCQERKDTEGFSAIAMLLIGLSTCTRILCEECSTVLCELVSMNEETCSCLSELLGNLLHATSILLHETTSSIPAIESVIKAVTSCFTEDIFSLHESSNNDLDTSPEVGNETKHSPTHDILNYALSVHKASCLLIENLSNGMVSTGLVPVVLDYMNITLQWNSFGSSYTTRAVAAVLPQVFLCMMNTDEQTLVLCLDFINHLAQHEEGGRLVLSSLASEAATAIFRCSLLPPSMLLCSPSLEQTTHIPDDETTVRAFVQNQQATLAAIDEDDEYDYDYDGNDKSNNNNDNDNNDSDNEESVTSVRQALTELLDVMSCTCREDILAHLMPKLFSILTSESHGGDNESMQFIEYALFLFSELVEELFDDLDTVFVSGVVQNCWVTLATGSSSPYYIRYQAVRCVARVASGCAGSSQGFSTIKEVFSPSRAIQLLTDVIADDGNKQVQLEAIQSITTVILSSLEDCRRNNTSEGSECFSSVFQRLFSIFPHMQLGARTMMYRCISKIFPMALDIPSLIDETTVMHSITVLGTHGQQLASVFLPNTTQIASLSSAVELVSLLNTLVDVVFNAGRMVITQTLNPLVSFATMVLSCCHDESTSYTSSVSSSALSVYGSDLATLVFDMLDACCDAVLSDQELLSHSEAAMHGKRLLHEVILKYLEVNPQFHVVELCFQIMEHQPTEVELRRSCLAFLTSVGRFYDDFTIICRIYHICMNEVTRTPVAEKSISNAFLCLSQIFFRLILSNQEEKNYFLHNSVSEQELNTLVKILSHSLSSADVRKSTHMKTNAFSCALTLAVLHPNAFLHSEKIPSICRTLLENAALCLPHMENDVGDQFRVLTILPLLLSREEQQELLQFRQLPAMVKILNVVHKFTVKAPVELGNEVKKQWMPLMEL</sequence>
<dbReference type="GeneID" id="39987699"/>
<dbReference type="VEuPathDB" id="TriTrypDB:TM35_000261820"/>
<dbReference type="InterPro" id="IPR016024">
    <property type="entry name" value="ARM-type_fold"/>
</dbReference>
<organism evidence="2 3">
    <name type="scientific">Trypanosoma theileri</name>
    <dbReference type="NCBI Taxonomy" id="67003"/>
    <lineage>
        <taxon>Eukaryota</taxon>
        <taxon>Discoba</taxon>
        <taxon>Euglenozoa</taxon>
        <taxon>Kinetoplastea</taxon>
        <taxon>Metakinetoplastina</taxon>
        <taxon>Trypanosomatida</taxon>
        <taxon>Trypanosomatidae</taxon>
        <taxon>Trypanosoma</taxon>
    </lineage>
</organism>
<gene>
    <name evidence="2" type="ORF">TM35_000261820</name>
</gene>
<evidence type="ECO:0000313" key="3">
    <source>
        <dbReference type="Proteomes" id="UP000192257"/>
    </source>
</evidence>
<dbReference type="SUPFAM" id="SSF48371">
    <property type="entry name" value="ARM repeat"/>
    <property type="match status" value="1"/>
</dbReference>
<protein>
    <recommendedName>
        <fullName evidence="4">Importin N-terminal domain-containing protein</fullName>
    </recommendedName>
</protein>
<comment type="caution">
    <text evidence="2">The sequence shown here is derived from an EMBL/GenBank/DDBJ whole genome shotgun (WGS) entry which is preliminary data.</text>
</comment>
<feature type="region of interest" description="Disordered" evidence="1">
    <location>
        <begin position="411"/>
        <end position="439"/>
    </location>
</feature>
<evidence type="ECO:0000313" key="2">
    <source>
        <dbReference type="EMBL" id="ORC86730.1"/>
    </source>
</evidence>
<evidence type="ECO:0000256" key="1">
    <source>
        <dbReference type="SAM" id="MobiDB-lite"/>
    </source>
</evidence>
<dbReference type="Gene3D" id="1.25.10.10">
    <property type="entry name" value="Leucine-rich Repeat Variant"/>
    <property type="match status" value="1"/>
</dbReference>
<reference evidence="2 3" key="1">
    <citation type="submission" date="2017-03" db="EMBL/GenBank/DDBJ databases">
        <title>An alternative strategy for trypanosome survival in the mammalian bloodstream revealed through genome and transcriptome analysis of the ubiquitous bovine parasite Trypanosoma (Megatrypanum) theileri.</title>
        <authorList>
            <person name="Kelly S."/>
            <person name="Ivens A."/>
            <person name="Mott A."/>
            <person name="O'Neill E."/>
            <person name="Emms D."/>
            <person name="Macleod O."/>
            <person name="Voorheis P."/>
            <person name="Matthews J."/>
            <person name="Matthews K."/>
            <person name="Carrington M."/>
        </authorList>
    </citation>
    <scope>NUCLEOTIDE SEQUENCE [LARGE SCALE GENOMIC DNA]</scope>
    <source>
        <strain evidence="2">Edinburgh</strain>
    </source>
</reference>
<dbReference type="AlphaFoldDB" id="A0A1X0NRJ5"/>
<dbReference type="OrthoDB" id="249897at2759"/>
<name>A0A1X0NRJ5_9TRYP</name>
<dbReference type="STRING" id="67003.A0A1X0NRJ5"/>
<keyword evidence="3" id="KW-1185">Reference proteome</keyword>
<dbReference type="Proteomes" id="UP000192257">
    <property type="component" value="Unassembled WGS sequence"/>
</dbReference>